<keyword evidence="2" id="KW-0812">Transmembrane</keyword>
<feature type="transmembrane region" description="Helical" evidence="2">
    <location>
        <begin position="226"/>
        <end position="252"/>
    </location>
</feature>
<evidence type="ECO:0000313" key="3">
    <source>
        <dbReference type="EMBL" id="MFC7068636.1"/>
    </source>
</evidence>
<dbReference type="RefSeq" id="WP_284033556.1">
    <property type="nucleotide sequence ID" value="NZ_CP126155.1"/>
</dbReference>
<protein>
    <submittedName>
        <fullName evidence="3">DUF2270 domain-containing protein</fullName>
    </submittedName>
</protein>
<gene>
    <name evidence="3" type="ORF">ACFQL9_03205</name>
</gene>
<name>A0ABD5W6C9_9EURY</name>
<evidence type="ECO:0000256" key="1">
    <source>
        <dbReference type="SAM" id="MobiDB-lite"/>
    </source>
</evidence>
<feature type="transmembrane region" description="Helical" evidence="2">
    <location>
        <begin position="198"/>
        <end position="220"/>
    </location>
</feature>
<dbReference type="AlphaFoldDB" id="A0ABD5W6C9"/>
<feature type="compositionally biased region" description="Basic and acidic residues" evidence="1">
    <location>
        <begin position="1"/>
        <end position="12"/>
    </location>
</feature>
<feature type="compositionally biased region" description="Low complexity" evidence="1">
    <location>
        <begin position="22"/>
        <end position="49"/>
    </location>
</feature>
<dbReference type="InterPro" id="IPR014470">
    <property type="entry name" value="UCP01500"/>
</dbReference>
<keyword evidence="4" id="KW-1185">Reference proteome</keyword>
<dbReference type="EMBL" id="JBHTAH010000002">
    <property type="protein sequence ID" value="MFC7068636.1"/>
    <property type="molecule type" value="Genomic_DNA"/>
</dbReference>
<reference evidence="3 4" key="1">
    <citation type="journal article" date="2019" name="Int. J. Syst. Evol. Microbiol.">
        <title>The Global Catalogue of Microorganisms (GCM) 10K type strain sequencing project: providing services to taxonomists for standard genome sequencing and annotation.</title>
        <authorList>
            <consortium name="The Broad Institute Genomics Platform"/>
            <consortium name="The Broad Institute Genome Sequencing Center for Infectious Disease"/>
            <person name="Wu L."/>
            <person name="Ma J."/>
        </authorList>
    </citation>
    <scope>NUCLEOTIDE SEQUENCE [LARGE SCALE GENOMIC DNA]</scope>
    <source>
        <strain evidence="3 4">DT31</strain>
    </source>
</reference>
<feature type="region of interest" description="Disordered" evidence="1">
    <location>
        <begin position="1"/>
        <end position="49"/>
    </location>
</feature>
<keyword evidence="2" id="KW-0472">Membrane</keyword>
<sequence>MTDSQTADRTDDTATADEPDGADATTGTDPGATAANGPDAGADSDAAADAAAASPHVGAGLLDEEMGPSSAMAHLYRGEIHRMKFWRERLDRTTNWAVIVIAALLTWAFSGADNPHYLLLVGVATLTVFLVIESRRYRGYDIWRTRVRTIQENVWAYGLDPDAGVADEDWRRNLGRDYRRPTLKITAEEAIAHRLRRVYLPLFAVLLAAWVIRITAFSTAPWTETAAVGTVPGVVVAAVVGAFFVGAVVVACRPRTWHAEGELRREDLRKER</sequence>
<feature type="transmembrane region" description="Helical" evidence="2">
    <location>
        <begin position="116"/>
        <end position="132"/>
    </location>
</feature>
<keyword evidence="2" id="KW-1133">Transmembrane helix</keyword>
<proteinExistence type="predicted"/>
<organism evidence="3 4">
    <name type="scientific">Halobaculum lipolyticum</name>
    <dbReference type="NCBI Taxonomy" id="3032001"/>
    <lineage>
        <taxon>Archaea</taxon>
        <taxon>Methanobacteriati</taxon>
        <taxon>Methanobacteriota</taxon>
        <taxon>Stenosarchaea group</taxon>
        <taxon>Halobacteria</taxon>
        <taxon>Halobacteriales</taxon>
        <taxon>Haloferacaceae</taxon>
        <taxon>Halobaculum</taxon>
    </lineage>
</organism>
<dbReference type="GeneID" id="81126846"/>
<evidence type="ECO:0000256" key="2">
    <source>
        <dbReference type="SAM" id="Phobius"/>
    </source>
</evidence>
<comment type="caution">
    <text evidence="3">The sequence shown here is derived from an EMBL/GenBank/DDBJ whole genome shotgun (WGS) entry which is preliminary data.</text>
</comment>
<dbReference type="Proteomes" id="UP001596461">
    <property type="component" value="Unassembled WGS sequence"/>
</dbReference>
<feature type="transmembrane region" description="Helical" evidence="2">
    <location>
        <begin position="93"/>
        <end position="110"/>
    </location>
</feature>
<dbReference type="Pfam" id="PF10028">
    <property type="entry name" value="DUF2270"/>
    <property type="match status" value="1"/>
</dbReference>
<evidence type="ECO:0000313" key="4">
    <source>
        <dbReference type="Proteomes" id="UP001596461"/>
    </source>
</evidence>
<accession>A0ABD5W6C9</accession>